<evidence type="ECO:0000313" key="1">
    <source>
        <dbReference type="EMBL" id="MDA6072060.1"/>
    </source>
</evidence>
<dbReference type="RefSeq" id="WP_271337923.1">
    <property type="nucleotide sequence ID" value="NZ_JAMZNK010000049.1"/>
</dbReference>
<accession>A0ABT4WHK2</accession>
<dbReference type="EMBL" id="JAMZNK010000049">
    <property type="protein sequence ID" value="MDA6072060.1"/>
    <property type="molecule type" value="Genomic_DNA"/>
</dbReference>
<sequence>MKNFNKIKAFDELMNAIKVPKNSPLSSAIEKLLEGQDYLQKIHDDAYRAGFEKGCEATKKVDEL</sequence>
<dbReference type="Proteomes" id="UP001212170">
    <property type="component" value="Unassembled WGS sequence"/>
</dbReference>
<keyword evidence="2" id="KW-1185">Reference proteome</keyword>
<evidence type="ECO:0000313" key="2">
    <source>
        <dbReference type="Proteomes" id="UP001212170"/>
    </source>
</evidence>
<proteinExistence type="predicted"/>
<reference evidence="1 2" key="1">
    <citation type="journal article" date="2023" name="Chemosphere">
        <title>Whole genome analysis of Flavobacterium aziz-sancarii sp. nov., isolated from Ardley Island (Antarctica), revealed a rich resistome and bioremediation potential.</title>
        <authorList>
            <person name="Otur C."/>
            <person name="Okay S."/>
            <person name="Kurt-Kizildogan A."/>
        </authorList>
    </citation>
    <scope>NUCLEOTIDE SEQUENCE [LARGE SCALE GENOMIC DNA]</scope>
    <source>
        <strain evidence="1 2">AC</strain>
    </source>
</reference>
<name>A0ABT4WHK2_9FLAO</name>
<organism evidence="1 2">
    <name type="scientific">Flavobacterium azizsancarii</name>
    <dbReference type="NCBI Taxonomy" id="2961580"/>
    <lineage>
        <taxon>Bacteria</taxon>
        <taxon>Pseudomonadati</taxon>
        <taxon>Bacteroidota</taxon>
        <taxon>Flavobacteriia</taxon>
        <taxon>Flavobacteriales</taxon>
        <taxon>Flavobacteriaceae</taxon>
        <taxon>Flavobacterium</taxon>
    </lineage>
</organism>
<comment type="caution">
    <text evidence="1">The sequence shown here is derived from an EMBL/GenBank/DDBJ whole genome shotgun (WGS) entry which is preliminary data.</text>
</comment>
<gene>
    <name evidence="1" type="ORF">NJT12_20755</name>
</gene>
<protein>
    <submittedName>
        <fullName evidence="1">Uncharacterized protein</fullName>
    </submittedName>
</protein>